<keyword evidence="5 7" id="KW-1133">Transmembrane helix</keyword>
<evidence type="ECO:0000256" key="7">
    <source>
        <dbReference type="SAM" id="Phobius"/>
    </source>
</evidence>
<evidence type="ECO:0000256" key="2">
    <source>
        <dbReference type="ARBA" id="ARBA00008472"/>
    </source>
</evidence>
<evidence type="ECO:0000313" key="9">
    <source>
        <dbReference type="Proteomes" id="UP000245638"/>
    </source>
</evidence>
<dbReference type="PANTHER" id="PTHR11058">
    <property type="entry name" value="NADH-UBIQUINONE OXIDOREDUCTASE CHAIN 3"/>
    <property type="match status" value="1"/>
</dbReference>
<feature type="transmembrane region" description="Helical" evidence="7">
    <location>
        <begin position="97"/>
        <end position="116"/>
    </location>
</feature>
<comment type="similarity">
    <text evidence="2">Belongs to the complex I subunit 3 family.</text>
</comment>
<dbReference type="EMBL" id="QEFD01000148">
    <property type="protein sequence ID" value="PVU75306.1"/>
    <property type="molecule type" value="Genomic_DNA"/>
</dbReference>
<dbReference type="PANTHER" id="PTHR11058:SF9">
    <property type="entry name" value="NADH-UBIQUINONE OXIDOREDUCTASE CHAIN 3"/>
    <property type="match status" value="1"/>
</dbReference>
<dbReference type="GO" id="GO:0008137">
    <property type="term" value="F:NADH dehydrogenase (ubiquinone) activity"/>
    <property type="evidence" value="ECO:0007669"/>
    <property type="project" value="InterPro"/>
</dbReference>
<protein>
    <recommendedName>
        <fullName evidence="10">NADH-quinone oxidoreductase subunit A</fullName>
    </recommendedName>
</protein>
<dbReference type="AlphaFoldDB" id="A0A2T9X5D3"/>
<dbReference type="NCBIfam" id="NF004728">
    <property type="entry name" value="PRK06073.1-4"/>
    <property type="match status" value="1"/>
</dbReference>
<keyword evidence="4 7" id="KW-0812">Transmembrane</keyword>
<evidence type="ECO:0000256" key="4">
    <source>
        <dbReference type="ARBA" id="ARBA00022692"/>
    </source>
</evidence>
<comment type="caution">
    <text evidence="8">The sequence shown here is derived from an EMBL/GenBank/DDBJ whole genome shotgun (WGS) entry which is preliminary data.</text>
</comment>
<comment type="subcellular location">
    <subcellularLocation>
        <location evidence="1">Membrane</location>
    </subcellularLocation>
</comment>
<evidence type="ECO:0000313" key="8">
    <source>
        <dbReference type="EMBL" id="PVU75306.1"/>
    </source>
</evidence>
<accession>A0A2T9X5D3</accession>
<feature type="transmembrane region" description="Helical" evidence="7">
    <location>
        <begin position="62"/>
        <end position="85"/>
    </location>
</feature>
<dbReference type="Gene3D" id="1.20.58.1610">
    <property type="entry name" value="NADH:ubiquinone/plastoquinone oxidoreductase, chain 3"/>
    <property type="match status" value="1"/>
</dbReference>
<keyword evidence="6 7" id="KW-0472">Membrane</keyword>
<evidence type="ECO:0000256" key="1">
    <source>
        <dbReference type="ARBA" id="ARBA00004370"/>
    </source>
</evidence>
<gene>
    <name evidence="8" type="ORF">DDW13_05095</name>
</gene>
<dbReference type="Pfam" id="PF00507">
    <property type="entry name" value="Oxidored_q4"/>
    <property type="match status" value="1"/>
</dbReference>
<dbReference type="Proteomes" id="UP000245638">
    <property type="component" value="Unassembled WGS sequence"/>
</dbReference>
<sequence length="129" mass="14692">MSLVQSLVAFGLPSILTLALGYGGYKIILLMVPHNPTPLKISRFEAGNVPYGEGRLWFPLQYYGYLLMYVTIEPILILLFAIASAPLLGNFILFRNLMIIIGSFIVLIYPVMYYSITQINMIQNWELRQ</sequence>
<evidence type="ECO:0008006" key="10">
    <source>
        <dbReference type="Google" id="ProtNLM"/>
    </source>
</evidence>
<reference evidence="8 9" key="1">
    <citation type="journal article" date="2015" name="Appl. Environ. Microbiol.">
        <title>Nanoarchaeota, Their Sulfolobales Host, and Nanoarchaeota Virus Distribution across Yellowstone National Park Hot Springs.</title>
        <authorList>
            <person name="Munson-McGee J.H."/>
            <person name="Field E.K."/>
            <person name="Bateson M."/>
            <person name="Rooney C."/>
            <person name="Stepanauskas R."/>
            <person name="Young M.J."/>
        </authorList>
    </citation>
    <scope>NUCLEOTIDE SEQUENCE [LARGE SCALE GENOMIC DNA]</scope>
    <source>
        <strain evidence="8">SCGC AC-742_N10</strain>
    </source>
</reference>
<dbReference type="InterPro" id="IPR000440">
    <property type="entry name" value="NADH_UbQ/plastoQ_OxRdtase_su3"/>
</dbReference>
<name>A0A2T9X5D3_9CREN</name>
<dbReference type="InterPro" id="IPR038430">
    <property type="entry name" value="NDAH_ubi_oxred_su3_sf"/>
</dbReference>
<proteinExistence type="inferred from homology"/>
<evidence type="ECO:0000256" key="6">
    <source>
        <dbReference type="ARBA" id="ARBA00023136"/>
    </source>
</evidence>
<keyword evidence="3" id="KW-0813">Transport</keyword>
<organism evidence="8 9">
    <name type="scientific">Acidianus hospitalis</name>
    <dbReference type="NCBI Taxonomy" id="563177"/>
    <lineage>
        <taxon>Archaea</taxon>
        <taxon>Thermoproteota</taxon>
        <taxon>Thermoprotei</taxon>
        <taxon>Sulfolobales</taxon>
        <taxon>Sulfolobaceae</taxon>
        <taxon>Acidianus</taxon>
    </lineage>
</organism>
<dbReference type="NCBIfam" id="NF004726">
    <property type="entry name" value="PRK06073.1-1"/>
    <property type="match status" value="1"/>
</dbReference>
<evidence type="ECO:0000256" key="3">
    <source>
        <dbReference type="ARBA" id="ARBA00022448"/>
    </source>
</evidence>
<dbReference type="GO" id="GO:0030964">
    <property type="term" value="C:NADH dehydrogenase complex"/>
    <property type="evidence" value="ECO:0007669"/>
    <property type="project" value="TreeGrafter"/>
</dbReference>
<evidence type="ECO:0000256" key="5">
    <source>
        <dbReference type="ARBA" id="ARBA00022989"/>
    </source>
</evidence>